<accession>A0A7X0IKB8</accession>
<evidence type="ECO:0000313" key="6">
    <source>
        <dbReference type="Proteomes" id="UP000555564"/>
    </source>
</evidence>
<dbReference type="AlphaFoldDB" id="A0A7X0IKB8"/>
<dbReference type="RefSeq" id="WP_343072815.1">
    <property type="nucleotide sequence ID" value="NZ_BAAALO010000067.1"/>
</dbReference>
<evidence type="ECO:0000256" key="4">
    <source>
        <dbReference type="SAM" id="MobiDB-lite"/>
    </source>
</evidence>
<dbReference type="SUPFAM" id="SSF48452">
    <property type="entry name" value="TPR-like"/>
    <property type="match status" value="1"/>
</dbReference>
<sequence>MSPHPDHTWIHSGSSGARLTLAAGLDLPAPVLVVDAHRRRRGPYTFGGTLLRAMFPACAEQAPEVVAAHDIEIRAAALDLRGQVAARHTPLHEMLPEDERILVPGARRTSRIANGIAEFVRDCRVPLGAVVVTDMHEADATDRELLAALLRRFDPRRLTIAVCSLAPAPDSFKGHRISAISSLRESAEDLAERYVASDGTSDDPRAVAAYRALPAAERARLHDRRADELAAGDPSHTLGAIPYHREHGADPRGAGARAVLAALTHCLAEGFLDAAADLGRRGLRLAEPGTTRWWTFVQSAATALAGLGQMDAARDLYDAARGASVDPEVHSAAAYGTAMLDARHPDPARRDLMRAERWVNAAIAISSLLPDPVVRAFKLGFDLNGKALIETRRGNDEAALALVDEAVRLADGDLPPGRHPLHRMVLRANRAQVLAGMGRRTEALAEMDAAIGLDPGHPDTYLDRGTLLFRMGRPQAALADYEAALRLSPPLPEAHYNRAQVLLDLDDLPGARADLDRVLELDPGWLDAWINRAGLLLRLGLADEARADVEAGLALAPGDPHLCCVLGQLEAAAGRQEAAEAAFATALAADPALAQAWASRAGLRYDSGDLEGAVADLTRAIELGAGAEAHFNRAMALRALGRAGKALDDLRRAQALDPADPDIAAALAEGPADTARRRDAALGEGPGETGEAT</sequence>
<dbReference type="PROSITE" id="PS50005">
    <property type="entry name" value="TPR"/>
    <property type="match status" value="2"/>
</dbReference>
<evidence type="ECO:0000256" key="3">
    <source>
        <dbReference type="PROSITE-ProRule" id="PRU00339"/>
    </source>
</evidence>
<evidence type="ECO:0000256" key="2">
    <source>
        <dbReference type="ARBA" id="ARBA00022803"/>
    </source>
</evidence>
<keyword evidence="6" id="KW-1185">Reference proteome</keyword>
<name>A0A7X0IKB8_9ACTN</name>
<feature type="repeat" description="TPR" evidence="3">
    <location>
        <begin position="627"/>
        <end position="660"/>
    </location>
</feature>
<dbReference type="InterPro" id="IPR050498">
    <property type="entry name" value="Ycf3"/>
</dbReference>
<dbReference type="PANTHER" id="PTHR44858:SF1">
    <property type="entry name" value="UDP-N-ACETYLGLUCOSAMINE--PEPTIDE N-ACETYLGLUCOSAMINYLTRANSFERASE SPINDLY-RELATED"/>
    <property type="match status" value="1"/>
</dbReference>
<protein>
    <submittedName>
        <fullName evidence="5">Tetratricopeptide (TPR) repeat protein</fullName>
    </submittedName>
</protein>
<keyword evidence="1" id="KW-0677">Repeat</keyword>
<keyword evidence="2 3" id="KW-0802">TPR repeat</keyword>
<dbReference type="InterPro" id="IPR011990">
    <property type="entry name" value="TPR-like_helical_dom_sf"/>
</dbReference>
<comment type="caution">
    <text evidence="5">The sequence shown here is derived from an EMBL/GenBank/DDBJ whole genome shotgun (WGS) entry which is preliminary data.</text>
</comment>
<dbReference type="Pfam" id="PF13432">
    <property type="entry name" value="TPR_16"/>
    <property type="match status" value="2"/>
</dbReference>
<proteinExistence type="predicted"/>
<dbReference type="Gene3D" id="1.25.40.10">
    <property type="entry name" value="Tetratricopeptide repeat domain"/>
    <property type="match status" value="3"/>
</dbReference>
<feature type="compositionally biased region" description="Gly residues" evidence="4">
    <location>
        <begin position="684"/>
        <end position="693"/>
    </location>
</feature>
<feature type="repeat" description="TPR" evidence="3">
    <location>
        <begin position="458"/>
        <end position="491"/>
    </location>
</feature>
<reference evidence="5 6" key="1">
    <citation type="submission" date="2020-08" db="EMBL/GenBank/DDBJ databases">
        <title>Sequencing the genomes of 1000 actinobacteria strains.</title>
        <authorList>
            <person name="Klenk H.-P."/>
        </authorList>
    </citation>
    <scope>NUCLEOTIDE SEQUENCE [LARGE SCALE GENOMIC DNA]</scope>
    <source>
        <strain evidence="5 6">DSM 44936</strain>
    </source>
</reference>
<dbReference type="Proteomes" id="UP000555564">
    <property type="component" value="Unassembled WGS sequence"/>
</dbReference>
<feature type="region of interest" description="Disordered" evidence="4">
    <location>
        <begin position="668"/>
        <end position="693"/>
    </location>
</feature>
<dbReference type="PANTHER" id="PTHR44858">
    <property type="entry name" value="TETRATRICOPEPTIDE REPEAT PROTEIN 6"/>
    <property type="match status" value="1"/>
</dbReference>
<gene>
    <name evidence="5" type="ORF">BJ992_004703</name>
</gene>
<dbReference type="EMBL" id="JACHIU010000001">
    <property type="protein sequence ID" value="MBB6475272.1"/>
    <property type="molecule type" value="Genomic_DNA"/>
</dbReference>
<evidence type="ECO:0000313" key="5">
    <source>
        <dbReference type="EMBL" id="MBB6475272.1"/>
    </source>
</evidence>
<evidence type="ECO:0000256" key="1">
    <source>
        <dbReference type="ARBA" id="ARBA00022737"/>
    </source>
</evidence>
<organism evidence="5 6">
    <name type="scientific">Sphaerisporangium rubeum</name>
    <dbReference type="NCBI Taxonomy" id="321317"/>
    <lineage>
        <taxon>Bacteria</taxon>
        <taxon>Bacillati</taxon>
        <taxon>Actinomycetota</taxon>
        <taxon>Actinomycetes</taxon>
        <taxon>Streptosporangiales</taxon>
        <taxon>Streptosporangiaceae</taxon>
        <taxon>Sphaerisporangium</taxon>
    </lineage>
</organism>
<dbReference type="SMART" id="SM00028">
    <property type="entry name" value="TPR"/>
    <property type="match status" value="8"/>
</dbReference>
<dbReference type="InterPro" id="IPR019734">
    <property type="entry name" value="TPR_rpt"/>
</dbReference>